<dbReference type="EMBL" id="LT635757">
    <property type="protein sequence ID" value="SGZ50572.1"/>
    <property type="molecule type" value="Genomic_DNA"/>
</dbReference>
<proteinExistence type="predicted"/>
<gene>
    <name evidence="3" type="ORF">SAMEA4029010_CIC11G00000001952</name>
</gene>
<dbReference type="CDD" id="cd00083">
    <property type="entry name" value="bHLH_SF"/>
    <property type="match status" value="1"/>
</dbReference>
<dbReference type="InterPro" id="IPR011598">
    <property type="entry name" value="bHLH_dom"/>
</dbReference>
<feature type="domain" description="BHLH" evidence="2">
    <location>
        <begin position="77"/>
        <end position="147"/>
    </location>
</feature>
<dbReference type="AlphaFoldDB" id="A0A1L0D293"/>
<feature type="compositionally biased region" description="Low complexity" evidence="1">
    <location>
        <begin position="37"/>
        <end position="50"/>
    </location>
</feature>
<protein>
    <submittedName>
        <fullName evidence="3">CIC11C00000001952</fullName>
    </submittedName>
</protein>
<dbReference type="Proteomes" id="UP000182334">
    <property type="component" value="Chromosome II"/>
</dbReference>
<keyword evidence="4" id="KW-1185">Reference proteome</keyword>
<evidence type="ECO:0000313" key="3">
    <source>
        <dbReference type="EMBL" id="SGZ50572.1"/>
    </source>
</evidence>
<name>A0A1L0D293_9ASCO</name>
<dbReference type="InterPro" id="IPR036638">
    <property type="entry name" value="HLH_DNA-bd_sf"/>
</dbReference>
<dbReference type="Pfam" id="PF00010">
    <property type="entry name" value="HLH"/>
    <property type="match status" value="1"/>
</dbReference>
<feature type="region of interest" description="Disordered" evidence="1">
    <location>
        <begin position="37"/>
        <end position="73"/>
    </location>
</feature>
<dbReference type="GO" id="GO:0046983">
    <property type="term" value="F:protein dimerization activity"/>
    <property type="evidence" value="ECO:0007669"/>
    <property type="project" value="InterPro"/>
</dbReference>
<dbReference type="PROSITE" id="PS50888">
    <property type="entry name" value="BHLH"/>
    <property type="match status" value="1"/>
</dbReference>
<dbReference type="STRING" id="45354.A0A1L0D293"/>
<evidence type="ECO:0000256" key="1">
    <source>
        <dbReference type="SAM" id="MobiDB-lite"/>
    </source>
</evidence>
<accession>A0A1L0D293</accession>
<dbReference type="SUPFAM" id="SSF47459">
    <property type="entry name" value="HLH, helix-loop-helix DNA-binding domain"/>
    <property type="match status" value="1"/>
</dbReference>
<evidence type="ECO:0000313" key="4">
    <source>
        <dbReference type="Proteomes" id="UP000182334"/>
    </source>
</evidence>
<evidence type="ECO:0000259" key="2">
    <source>
        <dbReference type="PROSITE" id="PS50888"/>
    </source>
</evidence>
<dbReference type="SMART" id="SM00353">
    <property type="entry name" value="HLH"/>
    <property type="match status" value="1"/>
</dbReference>
<organism evidence="3 4">
    <name type="scientific">Sungouiella intermedia</name>
    <dbReference type="NCBI Taxonomy" id="45354"/>
    <lineage>
        <taxon>Eukaryota</taxon>
        <taxon>Fungi</taxon>
        <taxon>Dikarya</taxon>
        <taxon>Ascomycota</taxon>
        <taxon>Saccharomycotina</taxon>
        <taxon>Pichiomycetes</taxon>
        <taxon>Metschnikowiaceae</taxon>
        <taxon>Sungouiella</taxon>
    </lineage>
</organism>
<dbReference type="OrthoDB" id="690068at2759"/>
<sequence>MQFPAPPLLKTTIIQLNRDIDPEDNNYEILTNEYSNNTSTSFSSSQSATSVEEQPRKKRRRSSSFVDEEELTRRRNETKQLHSIIEKRRRIKINREFEALKYLIPACRNTDNNTKRGSNNANNNGSKIDGMYKLTILKSAVEYILYLHYIIQKQHNLLSQVTNNYDYDVAYSTVPLDVNQYRDIDKEFDFADLASKSVEISVSSSTKKRFEPINEDDDTNNLNQASIRQQTRKIGPYGHPRAKSDTFATSGVHGQLPTPDVTPDIAPILSLLSKYSGDSQQLISNQLQGSQADLKLVKGQSLSNKPQVPELTTVLELQSNGMLQPTPMQHDLDSLNKAFLFDHSMHKSGSISSSTSPFTIPIKSQVKRAQFYLPDPALSANSSNDSSAADLPVARPSSLPKKMYFKSRIPTSNMIASVGCVDNEGEIEGELTEGERLEDASKTLLTLRKPSIEKLLN</sequence>
<reference evidence="3 4" key="1">
    <citation type="submission" date="2016-10" db="EMBL/GenBank/DDBJ databases">
        <authorList>
            <person name="de Groot N.N."/>
        </authorList>
    </citation>
    <scope>NUCLEOTIDE SEQUENCE [LARGE SCALE GENOMIC DNA]</scope>
    <source>
        <strain evidence="3 4">CBS 141442</strain>
    </source>
</reference>
<dbReference type="Gene3D" id="4.10.280.10">
    <property type="entry name" value="Helix-loop-helix DNA-binding domain"/>
    <property type="match status" value="1"/>
</dbReference>